<accession>W4QCW6</accession>
<dbReference type="STRING" id="1236971.JCM9152_1283"/>
<evidence type="ECO:0000313" key="3">
    <source>
        <dbReference type="Proteomes" id="UP000018895"/>
    </source>
</evidence>
<keyword evidence="1" id="KW-0732">Signal</keyword>
<evidence type="ECO:0000256" key="1">
    <source>
        <dbReference type="SAM" id="SignalP"/>
    </source>
</evidence>
<dbReference type="OrthoDB" id="2882457at2"/>
<gene>
    <name evidence="2" type="ORF">JCM9152_1283</name>
</gene>
<dbReference type="InterPro" id="IPR025453">
    <property type="entry name" value="DUF4309"/>
</dbReference>
<reference evidence="2" key="1">
    <citation type="journal article" date="2014" name="Genome Announc.">
        <title>Draft Genome Sequences of Three Alkaliphilic Bacillus Strains, Bacillus wakoensis JCM 9140T, Bacillus akibai JCM 9157T, and Bacillus hemicellulosilyticus JCM 9152T.</title>
        <authorList>
            <person name="Yuki M."/>
            <person name="Oshima K."/>
            <person name="Suda W."/>
            <person name="Oshida Y."/>
            <person name="Kitamura K."/>
            <person name="Iida T."/>
            <person name="Hattori M."/>
            <person name="Ohkuma M."/>
        </authorList>
    </citation>
    <scope>NUCLEOTIDE SEQUENCE [LARGE SCALE GENOMIC DNA]</scope>
    <source>
        <strain evidence="2">JCM 9152</strain>
    </source>
</reference>
<evidence type="ECO:0008006" key="4">
    <source>
        <dbReference type="Google" id="ProtNLM"/>
    </source>
</evidence>
<feature type="chain" id="PRO_5039558133" description="DUF4309 domain-containing protein" evidence="1">
    <location>
        <begin position="24"/>
        <end position="183"/>
    </location>
</feature>
<sequence>MRGKMIVSMAVLLMLLTGCGQVAGEVNQHANAAVKINYDSVEREIAERHESESVTFDWIEKGYSGIFAPTNDRLGETFEEITEREGEPIETGYYEGGVYLQFERVTFFINPETQRSVAIALQIEEEALTEKELKKALGTPDISEMNQMDGYWMFSYDLDDYELMFEAKSKDDVIEFVWLREVL</sequence>
<dbReference type="EMBL" id="BAUU01000007">
    <property type="protein sequence ID" value="GAE29896.1"/>
    <property type="molecule type" value="Genomic_DNA"/>
</dbReference>
<organism evidence="2 3">
    <name type="scientific">Halalkalibacter hemicellulosilyticusJCM 9152</name>
    <dbReference type="NCBI Taxonomy" id="1236971"/>
    <lineage>
        <taxon>Bacteria</taxon>
        <taxon>Bacillati</taxon>
        <taxon>Bacillota</taxon>
        <taxon>Bacilli</taxon>
        <taxon>Bacillales</taxon>
        <taxon>Bacillaceae</taxon>
        <taxon>Halalkalibacter</taxon>
    </lineage>
</organism>
<dbReference type="Pfam" id="PF14172">
    <property type="entry name" value="DUF4309"/>
    <property type="match status" value="1"/>
</dbReference>
<dbReference type="Proteomes" id="UP000018895">
    <property type="component" value="Unassembled WGS sequence"/>
</dbReference>
<comment type="caution">
    <text evidence="2">The sequence shown here is derived from an EMBL/GenBank/DDBJ whole genome shotgun (WGS) entry which is preliminary data.</text>
</comment>
<keyword evidence="3" id="KW-1185">Reference proteome</keyword>
<dbReference type="PROSITE" id="PS51257">
    <property type="entry name" value="PROKAR_LIPOPROTEIN"/>
    <property type="match status" value="1"/>
</dbReference>
<proteinExistence type="predicted"/>
<dbReference type="AlphaFoldDB" id="W4QCW6"/>
<name>W4QCW6_9BACI</name>
<dbReference type="RefSeq" id="WP_035341945.1">
    <property type="nucleotide sequence ID" value="NZ_BAUU01000007.1"/>
</dbReference>
<feature type="signal peptide" evidence="1">
    <location>
        <begin position="1"/>
        <end position="23"/>
    </location>
</feature>
<evidence type="ECO:0000313" key="2">
    <source>
        <dbReference type="EMBL" id="GAE29896.1"/>
    </source>
</evidence>
<protein>
    <recommendedName>
        <fullName evidence="4">DUF4309 domain-containing protein</fullName>
    </recommendedName>
</protein>